<organism evidence="3 4">
    <name type="scientific">Juglans regia</name>
    <name type="common">English walnut</name>
    <dbReference type="NCBI Taxonomy" id="51240"/>
    <lineage>
        <taxon>Eukaryota</taxon>
        <taxon>Viridiplantae</taxon>
        <taxon>Streptophyta</taxon>
        <taxon>Embryophyta</taxon>
        <taxon>Tracheophyta</taxon>
        <taxon>Spermatophyta</taxon>
        <taxon>Magnoliopsida</taxon>
        <taxon>eudicotyledons</taxon>
        <taxon>Gunneridae</taxon>
        <taxon>Pentapetalae</taxon>
        <taxon>rosids</taxon>
        <taxon>fabids</taxon>
        <taxon>Fagales</taxon>
        <taxon>Juglandaceae</taxon>
        <taxon>Juglans</taxon>
    </lineage>
</organism>
<name>A0A2I4H1W4_JUGRE</name>
<dbReference type="Proteomes" id="UP000235220">
    <property type="component" value="Chromosome 10"/>
</dbReference>
<feature type="transmembrane region" description="Helical" evidence="2">
    <location>
        <begin position="499"/>
        <end position="524"/>
    </location>
</feature>
<feature type="compositionally biased region" description="Polar residues" evidence="1">
    <location>
        <begin position="11"/>
        <end position="26"/>
    </location>
</feature>
<feature type="transmembrane region" description="Helical" evidence="2">
    <location>
        <begin position="545"/>
        <end position="566"/>
    </location>
</feature>
<dbReference type="OrthoDB" id="2017423at2759"/>
<gene>
    <name evidence="4" type="primary">LOC109012776</name>
</gene>
<sequence>MEAAASPPQEPLQSSACTPTTDSVPNSAVEDLSLPLSKDSTGDDNSKPITIVQKNKTTKKKVKKRRVLPGGSDLLSYSSPYCSSSSSSSFPATRLVLKRRSPRLLLGAARRSEGNVAAIALPFGMSVAALVALVLETKDPARGRISVDHLSMICTSAIRESLVNQVFGDKCDCFMNNFEKSFGSTLRTLRAINDSYVEKGGQHFSNLKVEGSASPTSLYKERCMSNSGREDFQSEAFLQTFACRDLINTSDEIRENTLTDSGNQEFALHGQTNQLACILPSVSGSVIGQSMVSTVQKSVAEHTRSNDLKTLELGLTMERLKLKETQLALNLDLNHLERSKLAMGMSKASFKAEKFKTQLEDMRHAELLRKCVDCLVTGLLFMSASLLYGAYVFSYKRITDATESCTSSPQESKSWWIPKPMASFNSGLHILRCQVQVVSRMLFGVLMIVTIACLLLQRSATTKQIMPVTFMLLLLGLACGFAGKLCVDTLGGSGYHWLLYWEILCLLHFICNVCTSSLFLILHGPVNVSQGTKGNVILPYRIRRFLFYTILLLFLPLLCGLVPFASLGEWKDHFSLQVNDYLYPGD</sequence>
<dbReference type="PANTHER" id="PTHR35322:SF2">
    <property type="entry name" value="PROTEIN CPR-5"/>
    <property type="match status" value="1"/>
</dbReference>
<proteinExistence type="predicted"/>
<evidence type="ECO:0000313" key="4">
    <source>
        <dbReference type="RefSeq" id="XP_018850124.1"/>
    </source>
</evidence>
<dbReference type="RefSeq" id="XP_018850124.1">
    <property type="nucleotide sequence ID" value="XM_018994579.2"/>
</dbReference>
<feature type="transmembrane region" description="Helical" evidence="2">
    <location>
        <begin position="468"/>
        <end position="487"/>
    </location>
</feature>
<keyword evidence="2" id="KW-0812">Transmembrane</keyword>
<dbReference type="FunCoup" id="A0A2I4H1W4">
    <property type="interactions" value="2116"/>
</dbReference>
<dbReference type="GO" id="GO:0010150">
    <property type="term" value="P:leaf senescence"/>
    <property type="evidence" value="ECO:0007669"/>
    <property type="project" value="InterPro"/>
</dbReference>
<protein>
    <submittedName>
        <fullName evidence="4">Protein CPR-5-like isoform X1</fullName>
    </submittedName>
</protein>
<feature type="compositionally biased region" description="Basic residues" evidence="1">
    <location>
        <begin position="56"/>
        <end position="65"/>
    </location>
</feature>
<dbReference type="KEGG" id="jre:109012776"/>
<evidence type="ECO:0000256" key="1">
    <source>
        <dbReference type="SAM" id="MobiDB-lite"/>
    </source>
</evidence>
<dbReference type="STRING" id="51240.A0A2I4H1W4"/>
<evidence type="ECO:0000256" key="2">
    <source>
        <dbReference type="SAM" id="Phobius"/>
    </source>
</evidence>
<dbReference type="InterPro" id="IPR044708">
    <property type="entry name" value="CPR5"/>
</dbReference>
<reference evidence="4" key="1">
    <citation type="submission" date="2025-08" db="UniProtKB">
        <authorList>
            <consortium name="RefSeq"/>
        </authorList>
    </citation>
    <scope>IDENTIFICATION</scope>
    <source>
        <tissue evidence="4">Leaves</tissue>
    </source>
</reference>
<keyword evidence="3" id="KW-1185">Reference proteome</keyword>
<keyword evidence="2" id="KW-1133">Transmembrane helix</keyword>
<dbReference type="GO" id="GO:0010090">
    <property type="term" value="P:trichome morphogenesis"/>
    <property type="evidence" value="ECO:0007669"/>
    <property type="project" value="InterPro"/>
</dbReference>
<keyword evidence="2" id="KW-0472">Membrane</keyword>
<dbReference type="PANTHER" id="PTHR35322">
    <property type="entry name" value="PROTEIN CPR-5"/>
    <property type="match status" value="1"/>
</dbReference>
<feature type="transmembrane region" description="Helical" evidence="2">
    <location>
        <begin position="116"/>
        <end position="135"/>
    </location>
</feature>
<dbReference type="AlphaFoldDB" id="A0A2I4H1W4"/>
<dbReference type="GeneID" id="109012776"/>
<feature type="transmembrane region" description="Helical" evidence="2">
    <location>
        <begin position="437"/>
        <end position="456"/>
    </location>
</feature>
<feature type="transmembrane region" description="Helical" evidence="2">
    <location>
        <begin position="372"/>
        <end position="393"/>
    </location>
</feature>
<dbReference type="GO" id="GO:0006952">
    <property type="term" value="P:defense response"/>
    <property type="evidence" value="ECO:0007669"/>
    <property type="project" value="InterPro"/>
</dbReference>
<feature type="region of interest" description="Disordered" evidence="1">
    <location>
        <begin position="1"/>
        <end position="65"/>
    </location>
</feature>
<dbReference type="Gramene" id="Jr10_11360_p1">
    <property type="protein sequence ID" value="cds.Jr10_11360_p1"/>
    <property type="gene ID" value="Jr10_11360"/>
</dbReference>
<accession>A0A2I4H1W4</accession>
<evidence type="ECO:0000313" key="3">
    <source>
        <dbReference type="Proteomes" id="UP000235220"/>
    </source>
</evidence>